<name>V5HK28_9VIBR</name>
<dbReference type="CDD" id="cd06062">
    <property type="entry name" value="H2MP_MemB-H2up"/>
    <property type="match status" value="1"/>
</dbReference>
<keyword evidence="4" id="KW-0378">Hydrolase</keyword>
<dbReference type="eggNOG" id="COG0680">
    <property type="taxonomic scope" value="Bacteria"/>
</dbReference>
<dbReference type="InterPro" id="IPR000671">
    <property type="entry name" value="Peptidase_A31"/>
</dbReference>
<comment type="similarity">
    <text evidence="1">Belongs to the peptidase A31 family.</text>
</comment>
<keyword evidence="6" id="KW-1185">Reference proteome</keyword>
<dbReference type="OrthoDB" id="9792731at2"/>
<gene>
    <name evidence="5" type="primary">hydD</name>
    <name evidence="5" type="ORF">VHA01S_024_00090</name>
</gene>
<dbReference type="PANTHER" id="PTHR30302">
    <property type="entry name" value="HYDROGENASE 1 MATURATION PROTEASE"/>
    <property type="match status" value="1"/>
</dbReference>
<comment type="caution">
    <text evidence="5">The sequence shown here is derived from an EMBL/GenBank/DDBJ whole genome shotgun (WGS) entry which is preliminary data.</text>
</comment>
<dbReference type="RefSeq" id="WP_023403979.1">
    <property type="nucleotide sequence ID" value="NZ_BAUJ01000024.1"/>
</dbReference>
<dbReference type="Pfam" id="PF01750">
    <property type="entry name" value="HycI"/>
    <property type="match status" value="1"/>
</dbReference>
<evidence type="ECO:0000256" key="4">
    <source>
        <dbReference type="ARBA" id="ARBA00022801"/>
    </source>
</evidence>
<reference evidence="5 6" key="2">
    <citation type="submission" date="2013-11" db="EMBL/GenBank/DDBJ databases">
        <title>Whole genome shotgun sequence of Vibrio halioticoli NBRC 102217.</title>
        <authorList>
            <person name="Isaki S."/>
            <person name="Kimura A."/>
            <person name="Ohji S."/>
            <person name="Hosoyama A."/>
            <person name="Fujita N."/>
            <person name="Hashimoto M."/>
            <person name="Hosoyama Y."/>
            <person name="Yamazoe A."/>
        </authorList>
    </citation>
    <scope>NUCLEOTIDE SEQUENCE [LARGE SCALE GENOMIC DNA]</scope>
    <source>
        <strain evidence="5 6">NBRC 102217</strain>
    </source>
</reference>
<keyword evidence="3" id="KW-0064">Aspartyl protease</keyword>
<dbReference type="Gene3D" id="3.40.50.1450">
    <property type="entry name" value="HybD-like"/>
    <property type="match status" value="1"/>
</dbReference>
<dbReference type="AlphaFoldDB" id="V5HK28"/>
<evidence type="ECO:0000256" key="3">
    <source>
        <dbReference type="ARBA" id="ARBA00022750"/>
    </source>
</evidence>
<dbReference type="NCBIfam" id="TIGR00072">
    <property type="entry name" value="hydrog_prot"/>
    <property type="match status" value="1"/>
</dbReference>
<dbReference type="Proteomes" id="UP000017800">
    <property type="component" value="Unassembled WGS sequence"/>
</dbReference>
<dbReference type="PANTHER" id="PTHR30302:SF1">
    <property type="entry name" value="HYDROGENASE 2 MATURATION PROTEASE"/>
    <property type="match status" value="1"/>
</dbReference>
<evidence type="ECO:0000313" key="6">
    <source>
        <dbReference type="Proteomes" id="UP000017800"/>
    </source>
</evidence>
<protein>
    <submittedName>
        <fullName evidence="5">NiFe-hydrogenase maturation protease</fullName>
    </submittedName>
</protein>
<dbReference type="FunFam" id="3.40.50.1450:FF:000005">
    <property type="entry name" value="Hydrogenase maturation protease HycI"/>
    <property type="match status" value="1"/>
</dbReference>
<proteinExistence type="inferred from homology"/>
<evidence type="ECO:0000313" key="5">
    <source>
        <dbReference type="EMBL" id="GAD89615.1"/>
    </source>
</evidence>
<accession>V5HK28</accession>
<evidence type="ECO:0000256" key="2">
    <source>
        <dbReference type="ARBA" id="ARBA00022670"/>
    </source>
</evidence>
<dbReference type="GO" id="GO:0016485">
    <property type="term" value="P:protein processing"/>
    <property type="evidence" value="ECO:0007669"/>
    <property type="project" value="TreeGrafter"/>
</dbReference>
<dbReference type="InterPro" id="IPR023430">
    <property type="entry name" value="Pept_HybD-like_dom_sf"/>
</dbReference>
<dbReference type="GO" id="GO:0004190">
    <property type="term" value="F:aspartic-type endopeptidase activity"/>
    <property type="evidence" value="ECO:0007669"/>
    <property type="project" value="UniProtKB-KW"/>
</dbReference>
<sequence length="174" mass="19134">MSKILILGIGNILYADEGIGVRFAGLIEKKYRLESDVHSIDIVDGGTLAHGLIPLLSRYDHVVVVDTINSSEQQTGKVYFFDFDAVPNHIDFQGSAHEVEMLATLNMMDIVGDRPKTFVLGVSPTVLESMSFELSEQVQAAVPVMEQALLSHLQQHQVNITQVNNLTITDIATL</sequence>
<reference evidence="5 6" key="1">
    <citation type="submission" date="2013-10" db="EMBL/GenBank/DDBJ databases">
        <authorList>
            <person name="Ichikawa N."/>
            <person name="Kimura A."/>
            <person name="Ohji S."/>
            <person name="Hosoyama A."/>
            <person name="Fujita N."/>
        </authorList>
    </citation>
    <scope>NUCLEOTIDE SEQUENCE [LARGE SCALE GENOMIC DNA]</scope>
    <source>
        <strain evidence="5 6">NBRC 102217</strain>
    </source>
</reference>
<dbReference type="GO" id="GO:0008047">
    <property type="term" value="F:enzyme activator activity"/>
    <property type="evidence" value="ECO:0007669"/>
    <property type="project" value="InterPro"/>
</dbReference>
<dbReference type="EMBL" id="BAUJ01000024">
    <property type="protein sequence ID" value="GAD89615.1"/>
    <property type="molecule type" value="Genomic_DNA"/>
</dbReference>
<dbReference type="PRINTS" id="PR00446">
    <property type="entry name" value="HYDRGNUPTAKE"/>
</dbReference>
<dbReference type="SUPFAM" id="SSF53163">
    <property type="entry name" value="HybD-like"/>
    <property type="match status" value="1"/>
</dbReference>
<evidence type="ECO:0000256" key="1">
    <source>
        <dbReference type="ARBA" id="ARBA00006814"/>
    </source>
</evidence>
<keyword evidence="2 5" id="KW-0645">Protease</keyword>
<organism evidence="5 6">
    <name type="scientific">Vibrio halioticoli NBRC 102217</name>
    <dbReference type="NCBI Taxonomy" id="1219072"/>
    <lineage>
        <taxon>Bacteria</taxon>
        <taxon>Pseudomonadati</taxon>
        <taxon>Pseudomonadota</taxon>
        <taxon>Gammaproteobacteria</taxon>
        <taxon>Vibrionales</taxon>
        <taxon>Vibrionaceae</taxon>
        <taxon>Vibrio</taxon>
    </lineage>
</organism>